<evidence type="ECO:0000313" key="1">
    <source>
        <dbReference type="EMBL" id="TGL89084.1"/>
    </source>
</evidence>
<protein>
    <submittedName>
        <fullName evidence="1">Uncharacterized protein</fullName>
    </submittedName>
</protein>
<organism evidence="1 2">
    <name type="scientific">Leptospira yasudae</name>
    <dbReference type="NCBI Taxonomy" id="2202201"/>
    <lineage>
        <taxon>Bacteria</taxon>
        <taxon>Pseudomonadati</taxon>
        <taxon>Spirochaetota</taxon>
        <taxon>Spirochaetia</taxon>
        <taxon>Leptospirales</taxon>
        <taxon>Leptospiraceae</taxon>
        <taxon>Leptospira</taxon>
    </lineage>
</organism>
<name>A0A6N4R338_9LEPT</name>
<dbReference type="RefSeq" id="WP_135569933.1">
    <property type="nucleotide sequence ID" value="NZ_RQGK01000004.1"/>
</dbReference>
<evidence type="ECO:0000313" key="2">
    <source>
        <dbReference type="Proteomes" id="UP000297613"/>
    </source>
</evidence>
<reference evidence="1 2" key="1">
    <citation type="journal article" date="2019" name="PLoS Negl. Trop. Dis.">
        <title>Revisiting the worldwide diversity of Leptospira species in the environment.</title>
        <authorList>
            <person name="Vincent A.T."/>
            <person name="Schiettekatte O."/>
            <person name="Bourhy P."/>
            <person name="Veyrier F.J."/>
            <person name="Picardeau M."/>
        </authorList>
    </citation>
    <scope>NUCLEOTIDE SEQUENCE [LARGE SCALE GENOMIC DNA]</scope>
    <source>
        <strain evidence="1 2">201702445</strain>
    </source>
</reference>
<dbReference type="Proteomes" id="UP000297613">
    <property type="component" value="Unassembled WGS sequence"/>
</dbReference>
<proteinExistence type="predicted"/>
<comment type="caution">
    <text evidence="1">The sequence shown here is derived from an EMBL/GenBank/DDBJ whole genome shotgun (WGS) entry which is preliminary data.</text>
</comment>
<dbReference type="AlphaFoldDB" id="A0A6N4R338"/>
<dbReference type="NCBIfam" id="NF047604">
    <property type="entry name" value="LIC14007_fam"/>
    <property type="match status" value="1"/>
</dbReference>
<accession>A0A6N4R338</accession>
<sequence length="115" mass="13553">MKIYSGVISSTKLDQPPMFVTKNGLKRRMPIQEPQKVLETSLAYSLEKSVLLISYNLLLDHTGDIKLAESSYLQFSARFHETFTQESWFFLSNRIETFLREYEQAKLDFHYDSKF</sequence>
<dbReference type="EMBL" id="RQGM01000008">
    <property type="protein sequence ID" value="TGL89084.1"/>
    <property type="molecule type" value="Genomic_DNA"/>
</dbReference>
<dbReference type="NCBIfam" id="NF047562">
    <property type="entry name" value="LIC_14007_fam"/>
    <property type="match status" value="1"/>
</dbReference>
<gene>
    <name evidence="1" type="ORF">EHQ83_02550</name>
</gene>